<dbReference type="InterPro" id="IPR028087">
    <property type="entry name" value="Tad_N"/>
</dbReference>
<proteinExistence type="predicted"/>
<name>A0A0T7GMY6_NEOGA</name>
<gene>
    <name evidence="2" type="primary">tadG</name>
    <name evidence="2" type="ORF">NGAL_HAMBI1189_25300</name>
</gene>
<dbReference type="Proteomes" id="UP000039660">
    <property type="component" value="Unassembled WGS sequence"/>
</dbReference>
<organism evidence="2 3">
    <name type="scientific">Neorhizobium galegae bv. officinalis</name>
    <dbReference type="NCBI Taxonomy" id="323656"/>
    <lineage>
        <taxon>Bacteria</taxon>
        <taxon>Pseudomonadati</taxon>
        <taxon>Pseudomonadota</taxon>
        <taxon>Alphaproteobacteria</taxon>
        <taxon>Hyphomicrobiales</taxon>
        <taxon>Rhizobiaceae</taxon>
        <taxon>Rhizobium/Agrobacterium group</taxon>
        <taxon>Neorhizobium</taxon>
    </lineage>
</organism>
<accession>A0A0T7GMY6</accession>
<dbReference type="RefSeq" id="WP_172729897.1">
    <property type="nucleotide sequence ID" value="NZ_CCRK01000004.1"/>
</dbReference>
<evidence type="ECO:0000313" key="3">
    <source>
        <dbReference type="Proteomes" id="UP000039660"/>
    </source>
</evidence>
<dbReference type="EMBL" id="CCRK01000004">
    <property type="protein sequence ID" value="CDZ48576.1"/>
    <property type="molecule type" value="Genomic_DNA"/>
</dbReference>
<sequence>MKHTIFARLAKDRAGNFGIMTAALLPVLLAVGGVAVDLTEAMDQKNQLQALADSATLAAASAMAAKGTMTTAEAQKLGTDMYVAQKIEALKDSGLSAEAQAAEEAKLRANTQTLATSSGSSTTAASYEVRMKSSYDVPLSGLTSLLGFQTVRVSVESVAASGREGNALSMYLALDESGSMAEDTTTVNATAPTKPGWVYGTYPCGNKNTKTCEGWHTGEVPNYMTKMASLKAAAGVMFAELEKADSNHELIRVGADSYDDQTKTQQSIQWGTSLVDSYVKKLPEPPSGGTDASGALTNALNALKNANATEKTAHAGKGNTNFERYIVFMTDGEMTGNSGTWNSTIDTKVRDICLNAKSDGLTDLAKEKLRNGQQLTEEEMAKGIKIYTIAFMAPDRGKKLLNYCASGPGYYYEPENMTTLVKTFAEIARKAAKTGTRLTN</sequence>
<reference evidence="2 3" key="1">
    <citation type="submission" date="2014-08" db="EMBL/GenBank/DDBJ databases">
        <authorList>
            <person name="Chen Y.-H."/>
        </authorList>
    </citation>
    <scope>NUCLEOTIDE SEQUENCE [LARGE SCALE GENOMIC DNA]</scope>
</reference>
<dbReference type="PROSITE" id="PS50234">
    <property type="entry name" value="VWFA"/>
    <property type="match status" value="1"/>
</dbReference>
<evidence type="ECO:0000313" key="2">
    <source>
        <dbReference type="EMBL" id="CDZ48576.1"/>
    </source>
</evidence>
<dbReference type="InterPro" id="IPR036465">
    <property type="entry name" value="vWFA_dom_sf"/>
</dbReference>
<dbReference type="InterPro" id="IPR002035">
    <property type="entry name" value="VWF_A"/>
</dbReference>
<dbReference type="Gene3D" id="3.40.50.410">
    <property type="entry name" value="von Willebrand factor, type A domain"/>
    <property type="match status" value="1"/>
</dbReference>
<dbReference type="AlphaFoldDB" id="A0A0T7GMY6"/>
<dbReference type="SUPFAM" id="SSF53300">
    <property type="entry name" value="vWA-like"/>
    <property type="match status" value="1"/>
</dbReference>
<protein>
    <submittedName>
        <fullName evidence="2">Flp pilus assembly protein TadG</fullName>
    </submittedName>
</protein>
<dbReference type="Pfam" id="PF13400">
    <property type="entry name" value="Tad"/>
    <property type="match status" value="1"/>
</dbReference>
<feature type="domain" description="VWFA" evidence="1">
    <location>
        <begin position="169"/>
        <end position="427"/>
    </location>
</feature>
<evidence type="ECO:0000259" key="1">
    <source>
        <dbReference type="PROSITE" id="PS50234"/>
    </source>
</evidence>